<dbReference type="AlphaFoldDB" id="A0A2W4XW61"/>
<organism evidence="2 3">
    <name type="scientific">Phormidesmis priestleyi</name>
    <dbReference type="NCBI Taxonomy" id="268141"/>
    <lineage>
        <taxon>Bacteria</taxon>
        <taxon>Bacillati</taxon>
        <taxon>Cyanobacteriota</taxon>
        <taxon>Cyanophyceae</taxon>
        <taxon>Leptolyngbyales</taxon>
        <taxon>Leptolyngbyaceae</taxon>
        <taxon>Phormidesmis</taxon>
    </lineage>
</organism>
<proteinExistence type="predicted"/>
<evidence type="ECO:0000313" key="2">
    <source>
        <dbReference type="EMBL" id="PZO58709.1"/>
    </source>
</evidence>
<sequence length="245" mass="26084">MGVSAVFASTALADSLDAVAPNAPQTPDTSQASDASPAFDTSQAPLNLTPEVIDQSPVLQRWLEAVPNVQSDIRNDPSFKTRLQVGYSAFPSAGGSDGFAVGLEDLFVGRSPLTISADYQQNFEGDRQAYGADLHYYVLPLGGYVNVAPIIGYRAVKSTNNTTNNTDINGANLGVRLRLVPSRTGAADITLDQSWVVGDSESLSVTQLNLGYAITNDLRISTDLEWQSSASRGDSRVGINLEWAL</sequence>
<reference evidence="3" key="1">
    <citation type="submission" date="2018-04" db="EMBL/GenBank/DDBJ databases">
        <authorList>
            <person name="Cornet L."/>
        </authorList>
    </citation>
    <scope>NUCLEOTIDE SEQUENCE [LARGE SCALE GENOMIC DNA]</scope>
</reference>
<feature type="compositionally biased region" description="Polar residues" evidence="1">
    <location>
        <begin position="23"/>
        <end position="43"/>
    </location>
</feature>
<dbReference type="Proteomes" id="UP000249794">
    <property type="component" value="Unassembled WGS sequence"/>
</dbReference>
<name>A0A2W4XW61_9CYAN</name>
<comment type="caution">
    <text evidence="2">The sequence shown here is derived from an EMBL/GenBank/DDBJ whole genome shotgun (WGS) entry which is preliminary data.</text>
</comment>
<evidence type="ECO:0000256" key="1">
    <source>
        <dbReference type="SAM" id="MobiDB-lite"/>
    </source>
</evidence>
<accession>A0A2W4XW61</accession>
<dbReference type="EMBL" id="QBMP01000028">
    <property type="protein sequence ID" value="PZO58709.1"/>
    <property type="molecule type" value="Genomic_DNA"/>
</dbReference>
<evidence type="ECO:0000313" key="3">
    <source>
        <dbReference type="Proteomes" id="UP000249794"/>
    </source>
</evidence>
<feature type="region of interest" description="Disordered" evidence="1">
    <location>
        <begin position="19"/>
        <end position="43"/>
    </location>
</feature>
<protein>
    <submittedName>
        <fullName evidence="2">Uncharacterized protein</fullName>
    </submittedName>
</protein>
<gene>
    <name evidence="2" type="ORF">DCF15_04530</name>
</gene>
<reference evidence="2 3" key="2">
    <citation type="submission" date="2018-06" db="EMBL/GenBank/DDBJ databases">
        <title>Metagenomic assembly of (sub)arctic Cyanobacteria and their associated microbiome from non-axenic cultures.</title>
        <authorList>
            <person name="Baurain D."/>
        </authorList>
    </citation>
    <scope>NUCLEOTIDE SEQUENCE [LARGE SCALE GENOMIC DNA]</scope>
    <source>
        <strain evidence="2">ULC027bin1</strain>
    </source>
</reference>